<dbReference type="Proteomes" id="UP000275321">
    <property type="component" value="Unassembled WGS sequence"/>
</dbReference>
<evidence type="ECO:0000313" key="2">
    <source>
        <dbReference type="EMBL" id="RSB30855.1"/>
    </source>
</evidence>
<dbReference type="PANTHER" id="PTHR38436">
    <property type="entry name" value="POLYKETIDE CYCLASE SNOAL-LIKE DOMAIN"/>
    <property type="match status" value="1"/>
</dbReference>
<dbReference type="Gene3D" id="3.10.450.50">
    <property type="match status" value="1"/>
</dbReference>
<dbReference type="InterPro" id="IPR009959">
    <property type="entry name" value="Cyclase_SnoaL-like"/>
</dbReference>
<dbReference type="RefSeq" id="WP_047362004.1">
    <property type="nucleotide sequence ID" value="NZ_CAXOGB010000015.1"/>
</dbReference>
<proteinExistence type="predicted"/>
<protein>
    <submittedName>
        <fullName evidence="2">Ester cyclase</fullName>
    </submittedName>
</protein>
<sequence>MKYTHCLRPAVMALILAGITGTAFSAENGLVKPNQLIFDKALSAKQIAANESVARKYATFWDTGKEALARDALAVNFIDKTPPQGRKQGPEGAILASRAFRTAVPNLRCEVQQMIITGDHVVSHLHFRGNFTGTFGKLKGQGQKIDFIATDIYQIREGKIAANWHIEDNLTLMKQLGAL</sequence>
<dbReference type="SUPFAM" id="SSF54427">
    <property type="entry name" value="NTF2-like"/>
    <property type="match status" value="1"/>
</dbReference>
<evidence type="ECO:0000256" key="1">
    <source>
        <dbReference type="SAM" id="SignalP"/>
    </source>
</evidence>
<organism evidence="2 3">
    <name type="scientific">Enterobacter cloacae</name>
    <dbReference type="NCBI Taxonomy" id="550"/>
    <lineage>
        <taxon>Bacteria</taxon>
        <taxon>Pseudomonadati</taxon>
        <taxon>Pseudomonadota</taxon>
        <taxon>Gammaproteobacteria</taxon>
        <taxon>Enterobacterales</taxon>
        <taxon>Enterobacteriaceae</taxon>
        <taxon>Enterobacter</taxon>
        <taxon>Enterobacter cloacae complex</taxon>
    </lineage>
</organism>
<accession>A0A3R8YZS0</accession>
<comment type="caution">
    <text evidence="2">The sequence shown here is derived from an EMBL/GenBank/DDBJ whole genome shotgun (WGS) entry which is preliminary data.</text>
</comment>
<dbReference type="AlphaFoldDB" id="A0A3R8YZS0"/>
<name>A0A3R8YZS0_ENTCL</name>
<evidence type="ECO:0000313" key="3">
    <source>
        <dbReference type="Proteomes" id="UP000275321"/>
    </source>
</evidence>
<dbReference type="Pfam" id="PF07366">
    <property type="entry name" value="SnoaL"/>
    <property type="match status" value="1"/>
</dbReference>
<gene>
    <name evidence="2" type="ORF">EGK68_11350</name>
</gene>
<feature type="signal peptide" evidence="1">
    <location>
        <begin position="1"/>
        <end position="25"/>
    </location>
</feature>
<dbReference type="EMBL" id="RHWT01000012">
    <property type="protein sequence ID" value="RSB30855.1"/>
    <property type="molecule type" value="Genomic_DNA"/>
</dbReference>
<reference evidence="2 3" key="1">
    <citation type="submission" date="2018-10" db="EMBL/GenBank/DDBJ databases">
        <title>Transmission dynamics of multidrug resistant bacteria on intensive care unit surfaces.</title>
        <authorList>
            <person name="D'Souza A.W."/>
            <person name="Potter R.F."/>
            <person name="Wallace M."/>
            <person name="Shupe A."/>
            <person name="Patel S."/>
            <person name="Sun S."/>
            <person name="Gul D."/>
            <person name="Kwon J.H."/>
            <person name="Andleeb S."/>
            <person name="Burnham C.-A.D."/>
            <person name="Dantas G."/>
        </authorList>
    </citation>
    <scope>NUCLEOTIDE SEQUENCE [LARGE SCALE GENOMIC DNA]</scope>
    <source>
        <strain evidence="2 3">EC_073</strain>
    </source>
</reference>
<dbReference type="GO" id="GO:0030638">
    <property type="term" value="P:polyketide metabolic process"/>
    <property type="evidence" value="ECO:0007669"/>
    <property type="project" value="InterPro"/>
</dbReference>
<feature type="chain" id="PRO_5018770023" evidence="1">
    <location>
        <begin position="26"/>
        <end position="179"/>
    </location>
</feature>
<keyword evidence="1" id="KW-0732">Signal</keyword>
<dbReference type="InterPro" id="IPR032710">
    <property type="entry name" value="NTF2-like_dom_sf"/>
</dbReference>
<dbReference type="PANTHER" id="PTHR38436:SF1">
    <property type="entry name" value="ESTER CYCLASE"/>
    <property type="match status" value="1"/>
</dbReference>